<protein>
    <submittedName>
        <fullName evidence="1">Uncharacterized protein</fullName>
    </submittedName>
</protein>
<reference evidence="1" key="1">
    <citation type="submission" date="2023-03" db="EMBL/GenBank/DDBJ databases">
        <title>Chromosome-level genomes of two armyworms, Mythimna separata and Mythimna loreyi, provide insights into the biosynthesis and reception of sex pheromones.</title>
        <authorList>
            <person name="Zhao H."/>
        </authorList>
    </citation>
    <scope>NUCLEOTIDE SEQUENCE</scope>
    <source>
        <strain evidence="1">BeijingLab</strain>
    </source>
</reference>
<evidence type="ECO:0000313" key="2">
    <source>
        <dbReference type="Proteomes" id="UP001231649"/>
    </source>
</evidence>
<gene>
    <name evidence="1" type="ORF">PYW08_006015</name>
</gene>
<evidence type="ECO:0000313" key="1">
    <source>
        <dbReference type="EMBL" id="KAJ8720550.1"/>
    </source>
</evidence>
<comment type="caution">
    <text evidence="1">The sequence shown here is derived from an EMBL/GenBank/DDBJ whole genome shotgun (WGS) entry which is preliminary data.</text>
</comment>
<organism evidence="1 2">
    <name type="scientific">Mythimna loreyi</name>
    <dbReference type="NCBI Taxonomy" id="667449"/>
    <lineage>
        <taxon>Eukaryota</taxon>
        <taxon>Metazoa</taxon>
        <taxon>Ecdysozoa</taxon>
        <taxon>Arthropoda</taxon>
        <taxon>Hexapoda</taxon>
        <taxon>Insecta</taxon>
        <taxon>Pterygota</taxon>
        <taxon>Neoptera</taxon>
        <taxon>Endopterygota</taxon>
        <taxon>Lepidoptera</taxon>
        <taxon>Glossata</taxon>
        <taxon>Ditrysia</taxon>
        <taxon>Noctuoidea</taxon>
        <taxon>Noctuidae</taxon>
        <taxon>Noctuinae</taxon>
        <taxon>Hadenini</taxon>
        <taxon>Mythimna</taxon>
    </lineage>
</organism>
<proteinExistence type="predicted"/>
<dbReference type="EMBL" id="CM056795">
    <property type="protein sequence ID" value="KAJ8720550.1"/>
    <property type="molecule type" value="Genomic_DNA"/>
</dbReference>
<sequence length="134" mass="14827">MVTRRLDGEPPIARHPQARAYGGRKSGSESRRRLGRERRCLKRSASSFASITASQKEATACHSSSLRTMASTKARRERSPPPIAPTRTRRCSAQAGHTSTVCSIPIQGYFATTIQIFRNDLVSITLSINEIKKK</sequence>
<name>A0ACC2QLG2_9NEOP</name>
<keyword evidence="2" id="KW-1185">Reference proteome</keyword>
<accession>A0ACC2QLG2</accession>
<dbReference type="Proteomes" id="UP001231649">
    <property type="component" value="Chromosome 19"/>
</dbReference>